<evidence type="ECO:0000256" key="1">
    <source>
        <dbReference type="ARBA" id="ARBA00001971"/>
    </source>
</evidence>
<dbReference type="EMBL" id="JAQQWP010000009">
    <property type="protein sequence ID" value="KAK8101790.1"/>
    <property type="molecule type" value="Genomic_DNA"/>
</dbReference>
<keyword evidence="4 6" id="KW-0479">Metal-binding</keyword>
<dbReference type="Proteomes" id="UP001392437">
    <property type="component" value="Unassembled WGS sequence"/>
</dbReference>
<organism evidence="8 9">
    <name type="scientific">Apiospora kogelbergensis</name>
    <dbReference type="NCBI Taxonomy" id="1337665"/>
    <lineage>
        <taxon>Eukaryota</taxon>
        <taxon>Fungi</taxon>
        <taxon>Dikarya</taxon>
        <taxon>Ascomycota</taxon>
        <taxon>Pezizomycotina</taxon>
        <taxon>Sordariomycetes</taxon>
        <taxon>Xylariomycetidae</taxon>
        <taxon>Amphisphaeriales</taxon>
        <taxon>Apiosporaceae</taxon>
        <taxon>Apiospora</taxon>
    </lineage>
</organism>
<dbReference type="InterPro" id="IPR002401">
    <property type="entry name" value="Cyt_P450_E_grp-I"/>
</dbReference>
<feature type="binding site" description="axial binding residue" evidence="6">
    <location>
        <position position="446"/>
    </location>
    <ligand>
        <name>heme</name>
        <dbReference type="ChEBI" id="CHEBI:30413"/>
    </ligand>
    <ligandPart>
        <name>Fe</name>
        <dbReference type="ChEBI" id="CHEBI:18248"/>
    </ligandPart>
</feature>
<keyword evidence="7" id="KW-0812">Transmembrane</keyword>
<comment type="caution">
    <text evidence="8">The sequence shown here is derived from an EMBL/GenBank/DDBJ whole genome shotgun (WGS) entry which is preliminary data.</text>
</comment>
<evidence type="ECO:0000313" key="9">
    <source>
        <dbReference type="Proteomes" id="UP001392437"/>
    </source>
</evidence>
<dbReference type="InterPro" id="IPR050121">
    <property type="entry name" value="Cytochrome_P450_monoxygenase"/>
</dbReference>
<accession>A0AAW0QF62</accession>
<dbReference type="InterPro" id="IPR001128">
    <property type="entry name" value="Cyt_P450"/>
</dbReference>
<dbReference type="PRINTS" id="PR00463">
    <property type="entry name" value="EP450I"/>
</dbReference>
<keyword evidence="7" id="KW-1133">Transmembrane helix</keyword>
<keyword evidence="3 6" id="KW-0349">Heme</keyword>
<evidence type="ECO:0000256" key="2">
    <source>
        <dbReference type="ARBA" id="ARBA00010617"/>
    </source>
</evidence>
<dbReference type="Pfam" id="PF00067">
    <property type="entry name" value="p450"/>
    <property type="match status" value="1"/>
</dbReference>
<dbReference type="InterPro" id="IPR036396">
    <property type="entry name" value="Cyt_P450_sf"/>
</dbReference>
<dbReference type="PRINTS" id="PR00385">
    <property type="entry name" value="P450"/>
</dbReference>
<comment type="similarity">
    <text evidence="2">Belongs to the cytochrome P450 family.</text>
</comment>
<dbReference type="PANTHER" id="PTHR24305">
    <property type="entry name" value="CYTOCHROME P450"/>
    <property type="match status" value="1"/>
</dbReference>
<dbReference type="AlphaFoldDB" id="A0AAW0QF62"/>
<evidence type="ECO:0000256" key="7">
    <source>
        <dbReference type="SAM" id="Phobius"/>
    </source>
</evidence>
<evidence type="ECO:0000256" key="4">
    <source>
        <dbReference type="ARBA" id="ARBA00022723"/>
    </source>
</evidence>
<keyword evidence="7" id="KW-0472">Membrane</keyword>
<keyword evidence="5 6" id="KW-0408">Iron</keyword>
<reference evidence="8 9" key="1">
    <citation type="submission" date="2023-01" db="EMBL/GenBank/DDBJ databases">
        <title>Analysis of 21 Apiospora genomes using comparative genomics revels a genus with tremendous synthesis potential of carbohydrate active enzymes and secondary metabolites.</title>
        <authorList>
            <person name="Sorensen T."/>
        </authorList>
    </citation>
    <scope>NUCLEOTIDE SEQUENCE [LARGE SCALE GENOMIC DNA]</scope>
    <source>
        <strain evidence="8 9">CBS 117206</strain>
    </source>
</reference>
<dbReference type="GO" id="GO:0005506">
    <property type="term" value="F:iron ion binding"/>
    <property type="evidence" value="ECO:0007669"/>
    <property type="project" value="InterPro"/>
</dbReference>
<protein>
    <submittedName>
        <fullName evidence="8">Cytochrome p450</fullName>
    </submittedName>
</protein>
<dbReference type="GO" id="GO:0016705">
    <property type="term" value="F:oxidoreductase activity, acting on paired donors, with incorporation or reduction of molecular oxygen"/>
    <property type="evidence" value="ECO:0007669"/>
    <property type="project" value="InterPro"/>
</dbReference>
<feature type="transmembrane region" description="Helical" evidence="7">
    <location>
        <begin position="6"/>
        <end position="28"/>
    </location>
</feature>
<gene>
    <name evidence="8" type="ORF">PG999_012164</name>
</gene>
<evidence type="ECO:0000313" key="8">
    <source>
        <dbReference type="EMBL" id="KAK8101790.1"/>
    </source>
</evidence>
<comment type="cofactor">
    <cofactor evidence="1 6">
        <name>heme</name>
        <dbReference type="ChEBI" id="CHEBI:30413"/>
    </cofactor>
</comment>
<keyword evidence="9" id="KW-1185">Reference proteome</keyword>
<sequence>MESYSYGISSWLARLAALTFALAVYLALHRRFWSPLALVPGPRLASITRLCHAYHIFKGDNSTWTRALHKQYGHFVRIAPNEVSVSHPDGPALILQASLRKGNWYRVFSLPDYRYVNTPSILDPKERAQRTRLFAPAFLSSNLLQAEPRFDAVLGQLFGRLDAHAAAGRPLHLDRQLSFAALDVAGEALFARPFGFAAAGRDLDGHLAKGRAANCYAAVAGHFWTLHRLLAANPLITRTGLLAGGHVMRSTFAALRCAEAKATDADAPSSPSVVDHWTKAGRDNPEVLRPVDVEAQIIITVGAASDTVSCAIQSFVYHMIANPTSWARAREEIESQRAQGFCKDPVVSYQDSQTLPYLRACLHESIRMFGPSPMGLARVAPAGGLSIGGQHFPEGTTLSINPNVMQQSKECWGEDAEEWNPDRWFAEDISSKLKYWMAFGLGGNKCPGENLARIELFKVAATLVRDYSIRQVDPENKWQWEGYITRVPHSWPVYVEKRGV</sequence>
<dbReference type="PANTHER" id="PTHR24305:SF232">
    <property type="entry name" value="P450, PUTATIVE (EUROFUNG)-RELATED"/>
    <property type="match status" value="1"/>
</dbReference>
<evidence type="ECO:0000256" key="6">
    <source>
        <dbReference type="PIRSR" id="PIRSR602401-1"/>
    </source>
</evidence>
<evidence type="ECO:0000256" key="5">
    <source>
        <dbReference type="ARBA" id="ARBA00023004"/>
    </source>
</evidence>
<evidence type="ECO:0000256" key="3">
    <source>
        <dbReference type="ARBA" id="ARBA00022617"/>
    </source>
</evidence>
<dbReference type="GO" id="GO:0004497">
    <property type="term" value="F:monooxygenase activity"/>
    <property type="evidence" value="ECO:0007669"/>
    <property type="project" value="InterPro"/>
</dbReference>
<name>A0AAW0QF62_9PEZI</name>
<proteinExistence type="inferred from homology"/>
<dbReference type="GO" id="GO:0020037">
    <property type="term" value="F:heme binding"/>
    <property type="evidence" value="ECO:0007669"/>
    <property type="project" value="InterPro"/>
</dbReference>
<dbReference type="Gene3D" id="1.10.630.10">
    <property type="entry name" value="Cytochrome P450"/>
    <property type="match status" value="1"/>
</dbReference>
<dbReference type="SUPFAM" id="SSF48264">
    <property type="entry name" value="Cytochrome P450"/>
    <property type="match status" value="1"/>
</dbReference>